<dbReference type="STRING" id="1245469.S58_48530"/>
<dbReference type="Proteomes" id="UP000011841">
    <property type="component" value="Chromosome"/>
</dbReference>
<dbReference type="PATRIC" id="fig|1245469.3.peg.4966"/>
<dbReference type="RefSeq" id="WP_015667922.1">
    <property type="nucleotide sequence ID" value="NC_020453.1"/>
</dbReference>
<dbReference type="OrthoDB" id="8250868at2"/>
<reference evidence="2 3" key="1">
    <citation type="journal article" date="2013" name="Appl. Environ. Microbiol.">
        <title>Genome analysis suggests that the soil oligotrophic bacterium Agromonas oligotrophica (Bradyrhizobium oligotrophicum) is a nitrogen-fixing symbiont of Aeschynomene indica.</title>
        <authorList>
            <person name="Okubo T."/>
            <person name="Fukushima S."/>
            <person name="Itakura M."/>
            <person name="Oshima K."/>
            <person name="Longtonglang A."/>
            <person name="Teaumroong N."/>
            <person name="Mitsui H."/>
            <person name="Hattori M."/>
            <person name="Hattori R."/>
            <person name="Hattori T."/>
            <person name="Minamisawa K."/>
        </authorList>
    </citation>
    <scope>NUCLEOTIDE SEQUENCE [LARGE SCALE GENOMIC DNA]</scope>
    <source>
        <strain evidence="2 3">S58</strain>
    </source>
</reference>
<dbReference type="GeneID" id="301818622"/>
<evidence type="ECO:0000313" key="3">
    <source>
        <dbReference type="Proteomes" id="UP000011841"/>
    </source>
</evidence>
<keyword evidence="3" id="KW-1185">Reference proteome</keyword>
<dbReference type="HOGENOM" id="CLU_2697360_0_0_5"/>
<evidence type="ECO:0000313" key="2">
    <source>
        <dbReference type="EMBL" id="BAM90832.1"/>
    </source>
</evidence>
<dbReference type="KEGG" id="aol:S58_48530"/>
<protein>
    <submittedName>
        <fullName evidence="2">Uncharacterized protein</fullName>
    </submittedName>
</protein>
<organism evidence="2 3">
    <name type="scientific">Bradyrhizobium oligotrophicum S58</name>
    <dbReference type="NCBI Taxonomy" id="1245469"/>
    <lineage>
        <taxon>Bacteria</taxon>
        <taxon>Pseudomonadati</taxon>
        <taxon>Pseudomonadota</taxon>
        <taxon>Alphaproteobacteria</taxon>
        <taxon>Hyphomicrobiales</taxon>
        <taxon>Nitrobacteraceae</taxon>
        <taxon>Bradyrhizobium</taxon>
    </lineage>
</organism>
<feature type="region of interest" description="Disordered" evidence="1">
    <location>
        <begin position="1"/>
        <end position="21"/>
    </location>
</feature>
<proteinExistence type="predicted"/>
<dbReference type="eggNOG" id="ENOG5031852">
    <property type="taxonomic scope" value="Bacteria"/>
</dbReference>
<evidence type="ECO:0000256" key="1">
    <source>
        <dbReference type="SAM" id="MobiDB-lite"/>
    </source>
</evidence>
<name>M4ZAY5_9BRAD</name>
<sequence>MNDLGFRPADRQQPGRGAASADHAAIDAAWHVLEAANELGDETAVAACRRVIDASLNGAGADRADIQLVTDYFR</sequence>
<accession>M4ZAY5</accession>
<dbReference type="AlphaFoldDB" id="M4ZAY5"/>
<dbReference type="EMBL" id="AP012603">
    <property type="protein sequence ID" value="BAM90832.1"/>
    <property type="molecule type" value="Genomic_DNA"/>
</dbReference>
<gene>
    <name evidence="2" type="ORF">S58_48530</name>
</gene>